<keyword evidence="1" id="KW-0812">Transmembrane</keyword>
<reference evidence="2 3" key="1">
    <citation type="submission" date="2010-04" db="EMBL/GenBank/DDBJ databases">
        <authorList>
            <person name="Muzny D."/>
            <person name="Qin X."/>
            <person name="Deng J."/>
            <person name="Jiang H."/>
            <person name="Liu Y."/>
            <person name="Qu J."/>
            <person name="Song X.-Z."/>
            <person name="Zhang L."/>
            <person name="Thornton R."/>
            <person name="Coyle M."/>
            <person name="Francisco L."/>
            <person name="Jackson L."/>
            <person name="Javaid M."/>
            <person name="Korchina V."/>
            <person name="Kovar C."/>
            <person name="Mata R."/>
            <person name="Mathew T."/>
            <person name="Ngo R."/>
            <person name="Nguyen L."/>
            <person name="Nguyen N."/>
            <person name="Okwuonu G."/>
            <person name="Ongeri F."/>
            <person name="Pham C."/>
            <person name="Simmons D."/>
            <person name="Wilczek-Boney K."/>
            <person name="Hale W."/>
            <person name="Jakkamsetti A."/>
            <person name="Pham P."/>
            <person name="Ruth R."/>
            <person name="San Lucas F."/>
            <person name="Warren J."/>
            <person name="Zhang J."/>
            <person name="Zhao Z."/>
            <person name="Zhou C."/>
            <person name="Zhu D."/>
            <person name="Lee S."/>
            <person name="Bess C."/>
            <person name="Blankenburg K."/>
            <person name="Forbes L."/>
            <person name="Fu Q."/>
            <person name="Gubbala S."/>
            <person name="Hirani K."/>
            <person name="Jayaseelan J.C."/>
            <person name="Lara F."/>
            <person name="Munidasa M."/>
            <person name="Palculict T."/>
            <person name="Patil S."/>
            <person name="Pu L.-L."/>
            <person name="Saada N."/>
            <person name="Tang L."/>
            <person name="Weissenberger G."/>
            <person name="Zhu Y."/>
            <person name="Hemphill L."/>
            <person name="Shang Y."/>
            <person name="Youmans B."/>
            <person name="Ayvaz T."/>
            <person name="Ross M."/>
            <person name="Santibanez J."/>
            <person name="Aqrawi P."/>
            <person name="Gross S."/>
            <person name="Joshi V."/>
            <person name="Fowler G."/>
            <person name="Nazareth L."/>
            <person name="Reid J."/>
            <person name="Worley K."/>
            <person name="Petrosino J."/>
            <person name="Highlander S."/>
            <person name="Gibbs R."/>
        </authorList>
    </citation>
    <scope>NUCLEOTIDE SEQUENCE [LARGE SCALE GENOMIC DNA]</scope>
    <source>
        <strain evidence="2 3">DSM 11664</strain>
    </source>
</reference>
<keyword evidence="1" id="KW-0472">Membrane</keyword>
<keyword evidence="3" id="KW-1185">Reference proteome</keyword>
<name>D4YV20_9LACO</name>
<dbReference type="eggNOG" id="COG0025">
    <property type="taxonomic scope" value="Bacteria"/>
</dbReference>
<gene>
    <name evidence="2" type="ORF">HMPREF0493_1381</name>
</gene>
<proteinExistence type="predicted"/>
<comment type="caution">
    <text evidence="2">The sequence shown here is derived from an EMBL/GenBank/DDBJ whole genome shotgun (WGS) entry which is preliminary data.</text>
</comment>
<dbReference type="AlphaFoldDB" id="D4YV20"/>
<evidence type="ECO:0000313" key="2">
    <source>
        <dbReference type="EMBL" id="EFG54967.1"/>
    </source>
</evidence>
<dbReference type="Proteomes" id="UP000004069">
    <property type="component" value="Unassembled WGS sequence"/>
</dbReference>
<dbReference type="RefSeq" id="WP_006352530.1">
    <property type="nucleotide sequence ID" value="NZ_ADNY01000056.1"/>
</dbReference>
<evidence type="ECO:0000256" key="1">
    <source>
        <dbReference type="SAM" id="Phobius"/>
    </source>
</evidence>
<dbReference type="EMBL" id="ADNY01000056">
    <property type="protein sequence ID" value="EFG54967.1"/>
    <property type="molecule type" value="Genomic_DNA"/>
</dbReference>
<feature type="transmembrane region" description="Helical" evidence="1">
    <location>
        <begin position="29"/>
        <end position="50"/>
    </location>
</feature>
<keyword evidence="1" id="KW-1133">Transmembrane helix</keyword>
<organism evidence="2 3">
    <name type="scientific">Lactobacillus amylolyticus DSM 11664</name>
    <dbReference type="NCBI Taxonomy" id="585524"/>
    <lineage>
        <taxon>Bacteria</taxon>
        <taxon>Bacillati</taxon>
        <taxon>Bacillota</taxon>
        <taxon>Bacilli</taxon>
        <taxon>Lactobacillales</taxon>
        <taxon>Lactobacillaceae</taxon>
        <taxon>Lactobacillus</taxon>
    </lineage>
</organism>
<accession>D4YV20</accession>
<evidence type="ECO:0000313" key="3">
    <source>
        <dbReference type="Proteomes" id="UP000004069"/>
    </source>
</evidence>
<protein>
    <submittedName>
        <fullName evidence="2">Uncharacterized protein</fullName>
    </submittedName>
</protein>
<sequence>MHAILLAIGMCLVASATMIIQNCFLRKISVNYIALVLGMILALVFGNELISFKPELFMGLIIAPLLFFEGQKIVFTISRVVGSQLLVSL</sequence>